<protein>
    <submittedName>
        <fullName evidence="1">Uncharacterized protein</fullName>
    </submittedName>
</protein>
<evidence type="ECO:0000313" key="1">
    <source>
        <dbReference type="EMBL" id="HIS65454.1"/>
    </source>
</evidence>
<evidence type="ECO:0000313" key="2">
    <source>
        <dbReference type="Proteomes" id="UP000886741"/>
    </source>
</evidence>
<comment type="caution">
    <text evidence="1">The sequence shown here is derived from an EMBL/GenBank/DDBJ whole genome shotgun (WGS) entry which is preliminary data.</text>
</comment>
<dbReference type="Proteomes" id="UP000886741">
    <property type="component" value="Unassembled WGS sequence"/>
</dbReference>
<organism evidence="1 2">
    <name type="scientific">Candidatus Avoscillospira avistercoris</name>
    <dbReference type="NCBI Taxonomy" id="2840707"/>
    <lineage>
        <taxon>Bacteria</taxon>
        <taxon>Bacillati</taxon>
        <taxon>Bacillota</taxon>
        <taxon>Clostridia</taxon>
        <taxon>Eubacteriales</taxon>
        <taxon>Oscillospiraceae</taxon>
        <taxon>Oscillospiraceae incertae sedis</taxon>
        <taxon>Candidatus Avoscillospira</taxon>
    </lineage>
</organism>
<gene>
    <name evidence="1" type="ORF">IAA83_08815</name>
</gene>
<dbReference type="AlphaFoldDB" id="A0A9D1JUP2"/>
<name>A0A9D1JUP2_9FIRM</name>
<reference evidence="1" key="1">
    <citation type="submission" date="2020-10" db="EMBL/GenBank/DDBJ databases">
        <authorList>
            <person name="Gilroy R."/>
        </authorList>
    </citation>
    <scope>NUCLEOTIDE SEQUENCE</scope>
    <source>
        <strain evidence="1">ChiBcec16-1751</strain>
    </source>
</reference>
<reference evidence="1" key="2">
    <citation type="journal article" date="2021" name="PeerJ">
        <title>Extensive microbial diversity within the chicken gut microbiome revealed by metagenomics and culture.</title>
        <authorList>
            <person name="Gilroy R."/>
            <person name="Ravi A."/>
            <person name="Getino M."/>
            <person name="Pursley I."/>
            <person name="Horton D.L."/>
            <person name="Alikhan N.F."/>
            <person name="Baker D."/>
            <person name="Gharbi K."/>
            <person name="Hall N."/>
            <person name="Watson M."/>
            <person name="Adriaenssens E.M."/>
            <person name="Foster-Nyarko E."/>
            <person name="Jarju S."/>
            <person name="Secka A."/>
            <person name="Antonio M."/>
            <person name="Oren A."/>
            <person name="Chaudhuri R.R."/>
            <person name="La Ragione R."/>
            <person name="Hildebrand F."/>
            <person name="Pallen M.J."/>
        </authorList>
    </citation>
    <scope>NUCLEOTIDE SEQUENCE</scope>
    <source>
        <strain evidence="1">ChiBcec16-1751</strain>
    </source>
</reference>
<proteinExistence type="predicted"/>
<sequence>MATFNDYLETFKGMAVEGAQTAVKKTRQLASVAKANLAIRTEEEKIRKAQIELGKLYYKDYIVGQTPDPAVYTPWCERISESKIAIEDLKIAIEELRSQGHDDDDEIVTDDYVVDITEDDLVTEPKSAESVVIDVDVADKDDEEQQ</sequence>
<accession>A0A9D1JUP2</accession>
<dbReference type="EMBL" id="DVJJ01000133">
    <property type="protein sequence ID" value="HIS65454.1"/>
    <property type="molecule type" value="Genomic_DNA"/>
</dbReference>